<keyword evidence="5" id="KW-0169">Cobalamin biosynthesis</keyword>
<dbReference type="PIRSF" id="PIRSF036411">
    <property type="entry name" value="ATR_PduO"/>
    <property type="match status" value="1"/>
</dbReference>
<dbReference type="OrthoDB" id="9778896at2"/>
<dbReference type="Pfam" id="PF03928">
    <property type="entry name" value="HbpS-like"/>
    <property type="match status" value="1"/>
</dbReference>
<comment type="pathway">
    <text evidence="1">Cofactor biosynthesis; adenosylcobalamin biosynthesis; adenosylcobalamin from cob(II)yrinate a,c-diamide: step 2/7.</text>
</comment>
<comment type="similarity">
    <text evidence="2">Belongs to the Cob(I)alamin adenosyltransferase family.</text>
</comment>
<dbReference type="Pfam" id="PF01923">
    <property type="entry name" value="Cob_adeno_trans"/>
    <property type="match status" value="1"/>
</dbReference>
<dbReference type="STRING" id="1424294.Gferi_18340"/>
<dbReference type="PANTHER" id="PTHR12213:SF0">
    <property type="entry name" value="CORRINOID ADENOSYLTRANSFERASE MMAB"/>
    <property type="match status" value="1"/>
</dbReference>
<dbReference type="InterPro" id="IPR009221">
    <property type="entry name" value="PduO"/>
</dbReference>
<dbReference type="InterPro" id="IPR005624">
    <property type="entry name" value="PduO/GlcC-like"/>
</dbReference>
<evidence type="ECO:0000259" key="14">
    <source>
        <dbReference type="Pfam" id="PF01923"/>
    </source>
</evidence>
<dbReference type="GO" id="GO:0008817">
    <property type="term" value="F:corrinoid adenosyltransferase activity"/>
    <property type="evidence" value="ECO:0007669"/>
    <property type="project" value="UniProtKB-EC"/>
</dbReference>
<evidence type="ECO:0000256" key="3">
    <source>
        <dbReference type="ARBA" id="ARBA00012454"/>
    </source>
</evidence>
<organism evidence="15 16">
    <name type="scientific">Geosporobacter ferrireducens</name>
    <dbReference type="NCBI Taxonomy" id="1424294"/>
    <lineage>
        <taxon>Bacteria</taxon>
        <taxon>Bacillati</taxon>
        <taxon>Bacillota</taxon>
        <taxon>Clostridia</taxon>
        <taxon>Peptostreptococcales</taxon>
        <taxon>Thermotaleaceae</taxon>
        <taxon>Geosporobacter</taxon>
    </lineage>
</organism>
<dbReference type="InterPro" id="IPR029499">
    <property type="entry name" value="PduO-typ"/>
</dbReference>
<dbReference type="InterPro" id="IPR036451">
    <property type="entry name" value="CblAdoTrfase-like_sf"/>
</dbReference>
<evidence type="ECO:0000256" key="5">
    <source>
        <dbReference type="ARBA" id="ARBA00022573"/>
    </source>
</evidence>
<dbReference type="EC" id="2.5.1.17" evidence="3"/>
<evidence type="ECO:0000256" key="9">
    <source>
        <dbReference type="ARBA" id="ARBA00031529"/>
    </source>
</evidence>
<dbReference type="Gene3D" id="1.20.1200.10">
    <property type="entry name" value="Cobalamin adenosyltransferase-like"/>
    <property type="match status" value="1"/>
</dbReference>
<keyword evidence="16" id="KW-1185">Reference proteome</keyword>
<dbReference type="NCBIfam" id="TIGR00636">
    <property type="entry name" value="PduO_Nterm"/>
    <property type="match status" value="1"/>
</dbReference>
<dbReference type="RefSeq" id="WP_069979055.1">
    <property type="nucleotide sequence ID" value="NZ_CP017269.1"/>
</dbReference>
<evidence type="ECO:0000256" key="8">
    <source>
        <dbReference type="ARBA" id="ARBA00022840"/>
    </source>
</evidence>
<evidence type="ECO:0000256" key="11">
    <source>
        <dbReference type="ARBA" id="ARBA00033354"/>
    </source>
</evidence>
<accession>A0A1D8GKA1</accession>
<evidence type="ECO:0000313" key="16">
    <source>
        <dbReference type="Proteomes" id="UP000095743"/>
    </source>
</evidence>
<evidence type="ECO:0000256" key="12">
    <source>
        <dbReference type="ARBA" id="ARBA00048555"/>
    </source>
</evidence>
<proteinExistence type="inferred from homology"/>
<evidence type="ECO:0000256" key="4">
    <source>
        <dbReference type="ARBA" id="ARBA00020963"/>
    </source>
</evidence>
<dbReference type="SUPFAM" id="SSF89028">
    <property type="entry name" value="Cobalamin adenosyltransferase-like"/>
    <property type="match status" value="1"/>
</dbReference>
<dbReference type="AlphaFoldDB" id="A0A1D8GKA1"/>
<name>A0A1D8GKA1_9FIRM</name>
<comment type="catalytic activity">
    <reaction evidence="12">
        <text>2 cob(II)yrinate a,c diamide + reduced [electron-transfer flavoprotein] + 2 ATP = 2 adenosylcob(III)yrinate a,c-diamide + 2 triphosphate + oxidized [electron-transfer flavoprotein] + 3 H(+)</text>
        <dbReference type="Rhea" id="RHEA:11528"/>
        <dbReference type="Rhea" id="RHEA-COMP:10685"/>
        <dbReference type="Rhea" id="RHEA-COMP:10686"/>
        <dbReference type="ChEBI" id="CHEBI:15378"/>
        <dbReference type="ChEBI" id="CHEBI:18036"/>
        <dbReference type="ChEBI" id="CHEBI:30616"/>
        <dbReference type="ChEBI" id="CHEBI:57692"/>
        <dbReference type="ChEBI" id="CHEBI:58307"/>
        <dbReference type="ChEBI" id="CHEBI:58503"/>
        <dbReference type="ChEBI" id="CHEBI:58537"/>
        <dbReference type="EC" id="2.5.1.17"/>
    </reaction>
</comment>
<evidence type="ECO:0000313" key="15">
    <source>
        <dbReference type="EMBL" id="AOT71340.1"/>
    </source>
</evidence>
<evidence type="ECO:0000256" key="13">
    <source>
        <dbReference type="ARBA" id="ARBA00048692"/>
    </source>
</evidence>
<dbReference type="PANTHER" id="PTHR12213">
    <property type="entry name" value="CORRINOID ADENOSYLTRANSFERASE"/>
    <property type="match status" value="1"/>
</dbReference>
<gene>
    <name evidence="15" type="ORF">Gferi_18340</name>
</gene>
<comment type="catalytic activity">
    <reaction evidence="13">
        <text>2 cob(II)alamin + reduced [electron-transfer flavoprotein] + 2 ATP = 2 adenosylcob(III)alamin + 2 triphosphate + oxidized [electron-transfer flavoprotein] + 3 H(+)</text>
        <dbReference type="Rhea" id="RHEA:28671"/>
        <dbReference type="Rhea" id="RHEA-COMP:10685"/>
        <dbReference type="Rhea" id="RHEA-COMP:10686"/>
        <dbReference type="ChEBI" id="CHEBI:15378"/>
        <dbReference type="ChEBI" id="CHEBI:16304"/>
        <dbReference type="ChEBI" id="CHEBI:18036"/>
        <dbReference type="ChEBI" id="CHEBI:18408"/>
        <dbReference type="ChEBI" id="CHEBI:30616"/>
        <dbReference type="ChEBI" id="CHEBI:57692"/>
        <dbReference type="ChEBI" id="CHEBI:58307"/>
        <dbReference type="EC" id="2.5.1.17"/>
    </reaction>
</comment>
<dbReference type="InterPro" id="IPR038084">
    <property type="entry name" value="PduO/GlcC-like_sf"/>
</dbReference>
<protein>
    <recommendedName>
        <fullName evidence="4">Corrinoid adenosyltransferase</fullName>
        <ecNumber evidence="3">2.5.1.17</ecNumber>
    </recommendedName>
    <alternativeName>
        <fullName evidence="9">Cob(II)alamin adenosyltransferase</fullName>
    </alternativeName>
    <alternativeName>
        <fullName evidence="11">Cob(II)yrinic acid a,c-diamide adenosyltransferase</fullName>
    </alternativeName>
    <alternativeName>
        <fullName evidence="10">Cobinamide/cobalamin adenosyltransferase</fullName>
    </alternativeName>
</protein>
<dbReference type="Gene3D" id="3.30.450.150">
    <property type="entry name" value="Haem-degrading domain"/>
    <property type="match status" value="1"/>
</dbReference>
<dbReference type="SUPFAM" id="SSF143744">
    <property type="entry name" value="GlcG-like"/>
    <property type="match status" value="1"/>
</dbReference>
<dbReference type="EMBL" id="CP017269">
    <property type="protein sequence ID" value="AOT71340.1"/>
    <property type="molecule type" value="Genomic_DNA"/>
</dbReference>
<dbReference type="KEGG" id="gfe:Gferi_18340"/>
<evidence type="ECO:0000256" key="7">
    <source>
        <dbReference type="ARBA" id="ARBA00022741"/>
    </source>
</evidence>
<dbReference type="Proteomes" id="UP000095743">
    <property type="component" value="Chromosome"/>
</dbReference>
<reference evidence="15 16" key="1">
    <citation type="submission" date="2016-09" db="EMBL/GenBank/DDBJ databases">
        <title>Genomic analysis reveals versatility of anaerobic energy metabolism of Geosporobacter ferrireducens IRF9 of phylum Firmicutes.</title>
        <authorList>
            <person name="Kim S.-J."/>
        </authorList>
    </citation>
    <scope>NUCLEOTIDE SEQUENCE [LARGE SCALE GENOMIC DNA]</scope>
    <source>
        <strain evidence="15 16">IRF9</strain>
    </source>
</reference>
<keyword evidence="6 15" id="KW-0808">Transferase</keyword>
<evidence type="ECO:0000256" key="6">
    <source>
        <dbReference type="ARBA" id="ARBA00022679"/>
    </source>
</evidence>
<dbReference type="GO" id="GO:0009236">
    <property type="term" value="P:cobalamin biosynthetic process"/>
    <property type="evidence" value="ECO:0007669"/>
    <property type="project" value="UniProtKB-KW"/>
</dbReference>
<evidence type="ECO:0000256" key="10">
    <source>
        <dbReference type="ARBA" id="ARBA00033334"/>
    </source>
</evidence>
<keyword evidence="8" id="KW-0067">ATP-binding</keyword>
<sequence length="329" mass="36143">MSGIYTKAGDSGETGLLGGSRILKDDIKVSCYGTIDEANSMIGVAYSITCHQEIKEILRGIQKKLFILGAELASDPKGRNSLREKVSKEDIQQLESIIDKYIEINGPLNEFLIPGETTGSSLLHVARTIVRRAERQTVSLNRTEPVREEVLKYMNRLSDTLFMLAREEARCAFVQEVKNRVLEKLNQGQHKTCLNLELAKKMAGAAEKKAAEIGVPIVFSVVDASGNLVLLHRMDDSLLVSIDISINKAYTAAAIRIPTHEVSPLVQPGAVLYGLQWTNSNKIVTFGGGYPLKENQHILGGIGVSGGTVEEDMIIASHVLKVFELERRD</sequence>
<dbReference type="GO" id="GO:0005524">
    <property type="term" value="F:ATP binding"/>
    <property type="evidence" value="ECO:0007669"/>
    <property type="project" value="UniProtKB-KW"/>
</dbReference>
<evidence type="ECO:0000256" key="1">
    <source>
        <dbReference type="ARBA" id="ARBA00005121"/>
    </source>
</evidence>
<keyword evidence="7" id="KW-0547">Nucleotide-binding</keyword>
<evidence type="ECO:0000256" key="2">
    <source>
        <dbReference type="ARBA" id="ARBA00007487"/>
    </source>
</evidence>
<dbReference type="InterPro" id="IPR016030">
    <property type="entry name" value="CblAdoTrfase-like"/>
</dbReference>
<feature type="domain" description="Cobalamin adenosyltransferase-like" evidence="14">
    <location>
        <begin position="4"/>
        <end position="166"/>
    </location>
</feature>